<keyword evidence="8 11" id="KW-0627">Porphyrin biosynthesis</keyword>
<dbReference type="Pfam" id="PF01218">
    <property type="entry name" value="Coprogen_oxidas"/>
    <property type="match status" value="1"/>
</dbReference>
<feature type="binding site" evidence="11">
    <location>
        <begin position="263"/>
        <end position="265"/>
    </location>
    <ligand>
        <name>substrate</name>
    </ligand>
</feature>
<comment type="similarity">
    <text evidence="3 11">Belongs to the aerobic coproporphyrinogen-III oxidase family.</text>
</comment>
<comment type="function">
    <text evidence="10 11">Involved in the heme biosynthesis. Catalyzes the aerobic oxidative decarboxylation of propionate groups of rings A and B of coproporphyrinogen-III to yield the vinyl groups in protoporphyrinogen-IX.</text>
</comment>
<organism evidence="12 13">
    <name type="scientific">Amnimonas aquatica</name>
    <dbReference type="NCBI Taxonomy" id="2094561"/>
    <lineage>
        <taxon>Bacteria</taxon>
        <taxon>Pseudomonadati</taxon>
        <taxon>Pseudomonadota</taxon>
        <taxon>Gammaproteobacteria</taxon>
        <taxon>Moraxellales</taxon>
        <taxon>Moraxellaceae</taxon>
        <taxon>Amnimonas</taxon>
    </lineage>
</organism>
<dbReference type="Proteomes" id="UP000243900">
    <property type="component" value="Unassembled WGS sequence"/>
</dbReference>
<comment type="subcellular location">
    <subcellularLocation>
        <location evidence="1 11">Cytoplasm</location>
    </subcellularLocation>
</comment>
<evidence type="ECO:0000256" key="9">
    <source>
        <dbReference type="ARBA" id="ARBA00049102"/>
    </source>
</evidence>
<feature type="active site" description="Proton donor" evidence="11">
    <location>
        <position position="111"/>
    </location>
</feature>
<comment type="pathway">
    <text evidence="2 11">Porphyrin-containing compound metabolism; protoporphyrin-IX biosynthesis; protoporphyrinogen-IX from coproporphyrinogen-III (O2 route): step 1/1.</text>
</comment>
<protein>
    <recommendedName>
        <fullName evidence="11">Oxygen-dependent coproporphyrinogen-III oxidase</fullName>
        <shortName evidence="11">CPO</shortName>
        <shortName evidence="11">Coprogen oxidase</shortName>
        <shortName evidence="11">Coproporphyrinogenase</shortName>
        <ecNumber evidence="11">1.3.3.3</ecNumber>
    </recommendedName>
</protein>
<dbReference type="PRINTS" id="PR00073">
    <property type="entry name" value="COPRGNOXDASE"/>
</dbReference>
<evidence type="ECO:0000256" key="2">
    <source>
        <dbReference type="ARBA" id="ARBA00005168"/>
    </source>
</evidence>
<keyword evidence="11" id="KW-0479">Metal-binding</keyword>
<comment type="cofactor">
    <cofactor evidence="11">
        <name>a divalent metal cation</name>
        <dbReference type="ChEBI" id="CHEBI:60240"/>
    </cofactor>
</comment>
<feature type="binding site" evidence="11">
    <location>
        <position position="97"/>
    </location>
    <ligand>
        <name>substrate</name>
    </ligand>
</feature>
<evidence type="ECO:0000256" key="3">
    <source>
        <dbReference type="ARBA" id="ARBA00010644"/>
    </source>
</evidence>
<dbReference type="InterPro" id="IPR001260">
    <property type="entry name" value="Coprogen_oxidase_aer"/>
</dbReference>
<dbReference type="OrthoDB" id="9777553at2"/>
<evidence type="ECO:0000256" key="4">
    <source>
        <dbReference type="ARBA" id="ARBA00011738"/>
    </source>
</evidence>
<feature type="region of interest" description="Important for dimerization" evidence="11">
    <location>
        <begin position="245"/>
        <end position="280"/>
    </location>
</feature>
<dbReference type="GO" id="GO:0006782">
    <property type="term" value="P:protoporphyrinogen IX biosynthetic process"/>
    <property type="evidence" value="ECO:0007669"/>
    <property type="project" value="UniProtKB-UniRule"/>
</dbReference>
<evidence type="ECO:0000256" key="11">
    <source>
        <dbReference type="HAMAP-Rule" id="MF_00333"/>
    </source>
</evidence>
<evidence type="ECO:0000313" key="12">
    <source>
        <dbReference type="EMBL" id="PQA32480.1"/>
    </source>
</evidence>
<dbReference type="UniPathway" id="UPA00251">
    <property type="reaction ID" value="UER00322"/>
</dbReference>
<gene>
    <name evidence="11" type="primary">hemF</name>
    <name evidence="12" type="ORF">C5O18_08860</name>
</gene>
<keyword evidence="5 11" id="KW-0963">Cytoplasm</keyword>
<keyword evidence="13" id="KW-1185">Reference proteome</keyword>
<name>A0A2P6AQV3_9GAMM</name>
<dbReference type="RefSeq" id="WP_105193230.1">
    <property type="nucleotide sequence ID" value="NZ_PTQZ01000264.1"/>
</dbReference>
<feature type="binding site" evidence="11">
    <location>
        <position position="101"/>
    </location>
    <ligand>
        <name>a divalent metal cation</name>
        <dbReference type="ChEBI" id="CHEBI:60240"/>
    </ligand>
</feature>
<dbReference type="InterPro" id="IPR018375">
    <property type="entry name" value="Coprogen_oxidase_CS"/>
</dbReference>
<feature type="binding site" evidence="11">
    <location>
        <position position="180"/>
    </location>
    <ligand>
        <name>a divalent metal cation</name>
        <dbReference type="ChEBI" id="CHEBI:60240"/>
    </ligand>
</feature>
<evidence type="ECO:0000256" key="8">
    <source>
        <dbReference type="ARBA" id="ARBA00023244"/>
    </source>
</evidence>
<dbReference type="PANTHER" id="PTHR10755">
    <property type="entry name" value="COPROPORPHYRINOGEN III OXIDASE, MITOCHONDRIAL"/>
    <property type="match status" value="1"/>
</dbReference>
<keyword evidence="7 11" id="KW-0350">Heme biosynthesis</keyword>
<evidence type="ECO:0000256" key="5">
    <source>
        <dbReference type="ARBA" id="ARBA00022490"/>
    </source>
</evidence>
<dbReference type="Gene3D" id="3.40.1500.10">
    <property type="entry name" value="Coproporphyrinogen III oxidase, aerobic"/>
    <property type="match status" value="1"/>
</dbReference>
<dbReference type="FunFam" id="3.40.1500.10:FF:000001">
    <property type="entry name" value="Oxygen-dependent coproporphyrinogen-III oxidase"/>
    <property type="match status" value="1"/>
</dbReference>
<comment type="catalytic activity">
    <reaction evidence="9 11">
        <text>coproporphyrinogen III + O2 + 2 H(+) = protoporphyrinogen IX + 2 CO2 + 2 H2O</text>
        <dbReference type="Rhea" id="RHEA:18257"/>
        <dbReference type="ChEBI" id="CHEBI:15377"/>
        <dbReference type="ChEBI" id="CHEBI:15378"/>
        <dbReference type="ChEBI" id="CHEBI:15379"/>
        <dbReference type="ChEBI" id="CHEBI:16526"/>
        <dbReference type="ChEBI" id="CHEBI:57307"/>
        <dbReference type="ChEBI" id="CHEBI:57309"/>
        <dbReference type="EC" id="1.3.3.3"/>
    </reaction>
</comment>
<feature type="binding site" evidence="11">
    <location>
        <begin position="113"/>
        <end position="115"/>
    </location>
    <ligand>
        <name>substrate</name>
    </ligand>
</feature>
<evidence type="ECO:0000256" key="1">
    <source>
        <dbReference type="ARBA" id="ARBA00004496"/>
    </source>
</evidence>
<dbReference type="GO" id="GO:0042803">
    <property type="term" value="F:protein homodimerization activity"/>
    <property type="evidence" value="ECO:0007669"/>
    <property type="project" value="UniProtKB-UniRule"/>
</dbReference>
<dbReference type="GO" id="GO:0004109">
    <property type="term" value="F:coproporphyrinogen oxidase activity"/>
    <property type="evidence" value="ECO:0007669"/>
    <property type="project" value="UniProtKB-UniRule"/>
</dbReference>
<dbReference type="NCBIfam" id="NF003727">
    <property type="entry name" value="PRK05330.1"/>
    <property type="match status" value="1"/>
</dbReference>
<evidence type="ECO:0000256" key="10">
    <source>
        <dbReference type="ARBA" id="ARBA00059657"/>
    </source>
</evidence>
<reference evidence="13" key="1">
    <citation type="submission" date="2018-02" db="EMBL/GenBank/DDBJ databases">
        <title>Genome sequencing of Solimonas sp. HR-BB.</title>
        <authorList>
            <person name="Lee Y."/>
            <person name="Jeon C.O."/>
        </authorList>
    </citation>
    <scope>NUCLEOTIDE SEQUENCE [LARGE SCALE GENOMIC DNA]</scope>
    <source>
        <strain evidence="13">HR-E</strain>
    </source>
</reference>
<evidence type="ECO:0000313" key="13">
    <source>
        <dbReference type="Proteomes" id="UP000243900"/>
    </source>
</evidence>
<accession>A0A2P6AQV3</accession>
<dbReference type="EMBL" id="PTQZ01000264">
    <property type="protein sequence ID" value="PQA32480.1"/>
    <property type="molecule type" value="Genomic_DNA"/>
</dbReference>
<dbReference type="PIRSF" id="PIRSF000166">
    <property type="entry name" value="Coproporphyri_ox"/>
    <property type="match status" value="1"/>
</dbReference>
<keyword evidence="6 11" id="KW-0560">Oxidoreductase</keyword>
<comment type="subunit">
    <text evidence="4 11">Homodimer.</text>
</comment>
<dbReference type="GO" id="GO:0046872">
    <property type="term" value="F:metal ion binding"/>
    <property type="evidence" value="ECO:0007669"/>
    <property type="project" value="UniProtKB-KW"/>
</dbReference>
<feature type="binding site" evidence="11">
    <location>
        <position position="150"/>
    </location>
    <ligand>
        <name>a divalent metal cation</name>
        <dbReference type="ChEBI" id="CHEBI:60240"/>
    </ligand>
</feature>
<dbReference type="InterPro" id="IPR036406">
    <property type="entry name" value="Coprogen_oxidase_aer_sf"/>
</dbReference>
<dbReference type="GO" id="GO:0005737">
    <property type="term" value="C:cytoplasm"/>
    <property type="evidence" value="ECO:0007669"/>
    <property type="project" value="UniProtKB-SubCell"/>
</dbReference>
<dbReference type="AlphaFoldDB" id="A0A2P6AQV3"/>
<dbReference type="HAMAP" id="MF_00333">
    <property type="entry name" value="Coprogen_oxidas"/>
    <property type="match status" value="1"/>
</dbReference>
<comment type="caution">
    <text evidence="12">The sequence shown here is derived from an EMBL/GenBank/DDBJ whole genome shotgun (WGS) entry which is preliminary data.</text>
</comment>
<dbReference type="PANTHER" id="PTHR10755:SF0">
    <property type="entry name" value="OXYGEN-DEPENDENT COPROPORPHYRINOGEN-III OXIDASE, MITOCHONDRIAL"/>
    <property type="match status" value="1"/>
</dbReference>
<dbReference type="EC" id="1.3.3.3" evidence="11"/>
<dbReference type="PROSITE" id="PS01021">
    <property type="entry name" value="COPROGEN_OXIDASE"/>
    <property type="match status" value="1"/>
</dbReference>
<feature type="binding site" evidence="11">
    <location>
        <position position="111"/>
    </location>
    <ligand>
        <name>a divalent metal cation</name>
        <dbReference type="ChEBI" id="CHEBI:60240"/>
    </ligand>
</feature>
<dbReference type="SUPFAM" id="SSF102886">
    <property type="entry name" value="Coproporphyrinogen III oxidase"/>
    <property type="match status" value="1"/>
</dbReference>
<sequence>MSVVDIQAVKTYLLDLQDRICATLSAVDGSPFREDSWTRGEGESLGGGGRTRVLEGGTVIEKGGVNFSHVTGARLPASATAHRPELAGRRFQALGVSLVIHPRNPYAPTSHANVRCFVAEADGEAPVWWFGGGFDLTPYYGFDEDCQHWHRVAAEACAPFGDAIYPRLKTWCDEYFFLKHRNEPRGIGGLFFDDWSEGGFDSAFAFMRSVGDGYLAAYEPILRRRKDTPWGEREREFQCIRRGRYVEFNLVWDRGTLFGLQTGGRTESILMSLPSEVSWRYDWHPEPGSAEARLHERYLQPRDWWPQIGLSATERLAARQAPAGGADARADGASA</sequence>
<evidence type="ECO:0000256" key="6">
    <source>
        <dbReference type="ARBA" id="ARBA00023002"/>
    </source>
</evidence>
<evidence type="ECO:0000256" key="7">
    <source>
        <dbReference type="ARBA" id="ARBA00023133"/>
    </source>
</evidence>
<feature type="site" description="Important for dimerization" evidence="11">
    <location>
        <position position="180"/>
    </location>
</feature>
<proteinExistence type="inferred from homology"/>